<dbReference type="InterPro" id="IPR043128">
    <property type="entry name" value="Rev_trsase/Diguanyl_cyclase"/>
</dbReference>
<dbReference type="InterPro" id="IPR000160">
    <property type="entry name" value="GGDEF_dom"/>
</dbReference>
<dbReference type="RefSeq" id="WP_074649109.1">
    <property type="nucleotide sequence ID" value="NZ_FOIL01000012.1"/>
</dbReference>
<feature type="transmembrane region" description="Helical" evidence="2">
    <location>
        <begin position="99"/>
        <end position="122"/>
    </location>
</feature>
<feature type="compositionally biased region" description="Basic and acidic residues" evidence="1">
    <location>
        <begin position="687"/>
        <end position="710"/>
    </location>
</feature>
<dbReference type="AlphaFoldDB" id="A0A1I0DHQ0"/>
<organism evidence="4 5">
    <name type="scientific">[Clostridium] aminophilum</name>
    <dbReference type="NCBI Taxonomy" id="1526"/>
    <lineage>
        <taxon>Bacteria</taxon>
        <taxon>Bacillati</taxon>
        <taxon>Bacillota</taxon>
        <taxon>Clostridia</taxon>
        <taxon>Lachnospirales</taxon>
        <taxon>Lachnospiraceae</taxon>
    </lineage>
</organism>
<dbReference type="OrthoDB" id="9805474at2"/>
<gene>
    <name evidence="4" type="ORF">SAMN04487771_101231</name>
</gene>
<dbReference type="SUPFAM" id="SSF55073">
    <property type="entry name" value="Nucleotide cyclase"/>
    <property type="match status" value="1"/>
</dbReference>
<dbReference type="Gene3D" id="3.30.450.20">
    <property type="entry name" value="PAS domain"/>
    <property type="match status" value="1"/>
</dbReference>
<dbReference type="eggNOG" id="COG2199">
    <property type="taxonomic scope" value="Bacteria"/>
</dbReference>
<feature type="transmembrane region" description="Helical" evidence="2">
    <location>
        <begin position="181"/>
        <end position="198"/>
    </location>
</feature>
<evidence type="ECO:0000313" key="5">
    <source>
        <dbReference type="Proteomes" id="UP000199820"/>
    </source>
</evidence>
<keyword evidence="5" id="KW-1185">Reference proteome</keyword>
<dbReference type="PANTHER" id="PTHR45138">
    <property type="entry name" value="REGULATORY COMPONENTS OF SENSORY TRANSDUCTION SYSTEM"/>
    <property type="match status" value="1"/>
</dbReference>
<dbReference type="Gene3D" id="3.30.70.270">
    <property type="match status" value="1"/>
</dbReference>
<dbReference type="EMBL" id="FOIL01000012">
    <property type="protein sequence ID" value="SET31558.1"/>
    <property type="molecule type" value="Genomic_DNA"/>
</dbReference>
<protein>
    <submittedName>
        <fullName evidence="4">Diguanylate cyclase (GGDEF) domain-containing protein</fullName>
    </submittedName>
</protein>
<sequence>MYYSIIGVLASIILLIENQDILFGRGQAYTKRPWNIYRRFLIAVFLYYLTDVFWGVIEERKIPPLLFADTSVYFIAMAAGVLLWTQYIVAYLDEKTKLVGFFVQAGRMIAVLVTVITLVNLFHPILFRVDENGVYYPLSFRHVLLFLQIGLVVTLSVYAFSTILRRGPDMNFRKGKRYRTLGLFGMIMAGCLLGQLFFPYLPFYAVGYMLGTCLLRAIIISDEKEEFRIRLENAYEEVKGSNAVYSRISQALAHGYMDLVYVNLDTEEYTEYRQGQERNGMMEVHRGHNFYEELREKVNKFVYPEDRAEFLRIMEPQRLIERMGRNGTMVHTCRLVDNVGPQYVGVRVTHMEDQDNVIVIGVTDIDEQMQQRRMIERIKEEQTAYARLKVLMGGYLCIYIVDPVHGYYREYSTTEAFQSLKLSKYGMNFFDTTHDLAYSFVHPEDLNRFLALFSKEHILAEIEKDGMFTLSYRMLIEDRIVYVQTKAAMVDEPEGKRLIVGIGDVDAQVRREAQYAEHLAQAKSEAMQDALTGVKNKHAYLEAEKSLNHRIDDGSSPAFAVVILDLNDLKKVNDEQGHQAGDQYLRDACRIICNVFKKSPVYRIGGDEFAVIAQNDDYGNIDALMEVMNVHNAEAVKNGGIVIACGMSRFDHDSSVAAVNGRADQLMYENKRILKEQQSGMQMPSGENREAGSEEPRENGENEPKKTEEQ</sequence>
<dbReference type="GO" id="GO:0052621">
    <property type="term" value="F:diguanylate cyclase activity"/>
    <property type="evidence" value="ECO:0007669"/>
    <property type="project" value="TreeGrafter"/>
</dbReference>
<dbReference type="NCBIfam" id="TIGR00254">
    <property type="entry name" value="GGDEF"/>
    <property type="match status" value="1"/>
</dbReference>
<dbReference type="CDD" id="cd01949">
    <property type="entry name" value="GGDEF"/>
    <property type="match status" value="1"/>
</dbReference>
<dbReference type="InterPro" id="IPR050469">
    <property type="entry name" value="Diguanylate_Cyclase"/>
</dbReference>
<keyword evidence="2" id="KW-0812">Transmembrane</keyword>
<accession>A0A1I0DHQ0</accession>
<dbReference type="STRING" id="1526.SAMN02910262_00208"/>
<proteinExistence type="predicted"/>
<dbReference type="Pfam" id="PF00990">
    <property type="entry name" value="GGDEF"/>
    <property type="match status" value="1"/>
</dbReference>
<evidence type="ECO:0000256" key="2">
    <source>
        <dbReference type="SAM" id="Phobius"/>
    </source>
</evidence>
<evidence type="ECO:0000313" key="4">
    <source>
        <dbReference type="EMBL" id="SET31558.1"/>
    </source>
</evidence>
<keyword evidence="2" id="KW-0472">Membrane</keyword>
<feature type="region of interest" description="Disordered" evidence="1">
    <location>
        <begin position="673"/>
        <end position="710"/>
    </location>
</feature>
<evidence type="ECO:0000256" key="1">
    <source>
        <dbReference type="SAM" id="MobiDB-lite"/>
    </source>
</evidence>
<feature type="domain" description="GGDEF" evidence="3">
    <location>
        <begin position="557"/>
        <end position="683"/>
    </location>
</feature>
<dbReference type="eggNOG" id="COG3706">
    <property type="taxonomic scope" value="Bacteria"/>
</dbReference>
<feature type="transmembrane region" description="Helical" evidence="2">
    <location>
        <begin position="72"/>
        <end position="92"/>
    </location>
</feature>
<feature type="transmembrane region" description="Helical" evidence="2">
    <location>
        <begin position="36"/>
        <end position="57"/>
    </location>
</feature>
<dbReference type="Proteomes" id="UP000199820">
    <property type="component" value="Unassembled WGS sequence"/>
</dbReference>
<reference evidence="5" key="1">
    <citation type="submission" date="2016-10" db="EMBL/GenBank/DDBJ databases">
        <authorList>
            <person name="Varghese N."/>
            <person name="Submissions S."/>
        </authorList>
    </citation>
    <scope>NUCLEOTIDE SEQUENCE [LARGE SCALE GENOMIC DNA]</scope>
    <source>
        <strain evidence="5">KH1P1</strain>
    </source>
</reference>
<dbReference type="InterPro" id="IPR029787">
    <property type="entry name" value="Nucleotide_cyclase"/>
</dbReference>
<name>A0A1I0DHQ0_9FIRM</name>
<evidence type="ECO:0000259" key="3">
    <source>
        <dbReference type="PROSITE" id="PS50887"/>
    </source>
</evidence>
<feature type="transmembrane region" description="Helical" evidence="2">
    <location>
        <begin position="142"/>
        <end position="160"/>
    </location>
</feature>
<dbReference type="SMART" id="SM00267">
    <property type="entry name" value="GGDEF"/>
    <property type="match status" value="1"/>
</dbReference>
<dbReference type="PROSITE" id="PS50887">
    <property type="entry name" value="GGDEF"/>
    <property type="match status" value="1"/>
</dbReference>
<dbReference type="PANTHER" id="PTHR45138:SF9">
    <property type="entry name" value="DIGUANYLATE CYCLASE DGCM-RELATED"/>
    <property type="match status" value="1"/>
</dbReference>
<keyword evidence="2" id="KW-1133">Transmembrane helix</keyword>